<dbReference type="InterPro" id="IPR000595">
    <property type="entry name" value="cNMP-bd_dom"/>
</dbReference>
<dbReference type="InterPro" id="IPR014710">
    <property type="entry name" value="RmlC-like_jellyroll"/>
</dbReference>
<dbReference type="Pfam" id="PF00027">
    <property type="entry name" value="cNMP_binding"/>
    <property type="match status" value="1"/>
</dbReference>
<dbReference type="CDD" id="cd00038">
    <property type="entry name" value="CAP_ED"/>
    <property type="match status" value="1"/>
</dbReference>
<reference evidence="2 3" key="1">
    <citation type="submission" date="2016-10" db="EMBL/GenBank/DDBJ databases">
        <authorList>
            <person name="de Groot N.N."/>
        </authorList>
    </citation>
    <scope>NUCLEOTIDE SEQUENCE [LARGE SCALE GENOMIC DNA]</scope>
    <source>
        <strain evidence="2 3">DSM 21039</strain>
    </source>
</reference>
<gene>
    <name evidence="2" type="ORF">SAMN04488505_105219</name>
</gene>
<dbReference type="Gene3D" id="2.60.120.10">
    <property type="entry name" value="Jelly Rolls"/>
    <property type="match status" value="1"/>
</dbReference>
<evidence type="ECO:0000313" key="3">
    <source>
        <dbReference type="Proteomes" id="UP000198984"/>
    </source>
</evidence>
<dbReference type="RefSeq" id="WP_238386634.1">
    <property type="nucleotide sequence ID" value="NZ_FOBB01000005.1"/>
</dbReference>
<keyword evidence="3" id="KW-1185">Reference proteome</keyword>
<sequence length="195" mass="22650">MKGAFMFEPVFTYLETFHTIPAGDREIIRRHIHTRHVQEGELLLQEGKLAREMFFVCKGILKIVSVNGKGNEVTQFFVKEDHFCTILNSFNNQVPAHESIKAACDTDLIVFPREQLWELYKQLPYFQPLINHITQQTLLAKIQVRNSYMGEDAATRYQQFLQQQPDIALRVPLSDIASYLGITPQSLSRIRKQIR</sequence>
<accession>A0A1H7ZVB6</accession>
<evidence type="ECO:0000259" key="1">
    <source>
        <dbReference type="PROSITE" id="PS50042"/>
    </source>
</evidence>
<dbReference type="PROSITE" id="PS50042">
    <property type="entry name" value="CNMP_BINDING_3"/>
    <property type="match status" value="1"/>
</dbReference>
<proteinExistence type="predicted"/>
<evidence type="ECO:0000313" key="2">
    <source>
        <dbReference type="EMBL" id="SEM62390.1"/>
    </source>
</evidence>
<keyword evidence="2" id="KW-0418">Kinase</keyword>
<dbReference type="InterPro" id="IPR018490">
    <property type="entry name" value="cNMP-bd_dom_sf"/>
</dbReference>
<name>A0A1H7ZVB6_9BACT</name>
<feature type="domain" description="Cyclic nucleotide-binding" evidence="1">
    <location>
        <begin position="16"/>
        <end position="119"/>
    </location>
</feature>
<protein>
    <submittedName>
        <fullName evidence="2">cAMP-binding domain of CRP or a regulatory subunit of cAMP-dependent protein kinases</fullName>
    </submittedName>
</protein>
<dbReference type="Proteomes" id="UP000198984">
    <property type="component" value="Unassembled WGS sequence"/>
</dbReference>
<dbReference type="AlphaFoldDB" id="A0A1H7ZVB6"/>
<dbReference type="STRING" id="573321.SAMN04488505_105219"/>
<dbReference type="GO" id="GO:0016301">
    <property type="term" value="F:kinase activity"/>
    <property type="evidence" value="ECO:0007669"/>
    <property type="project" value="UniProtKB-KW"/>
</dbReference>
<dbReference type="EMBL" id="FOBB01000005">
    <property type="protein sequence ID" value="SEM62390.1"/>
    <property type="molecule type" value="Genomic_DNA"/>
</dbReference>
<organism evidence="2 3">
    <name type="scientific">Chitinophaga rupis</name>
    <dbReference type="NCBI Taxonomy" id="573321"/>
    <lineage>
        <taxon>Bacteria</taxon>
        <taxon>Pseudomonadati</taxon>
        <taxon>Bacteroidota</taxon>
        <taxon>Chitinophagia</taxon>
        <taxon>Chitinophagales</taxon>
        <taxon>Chitinophagaceae</taxon>
        <taxon>Chitinophaga</taxon>
    </lineage>
</organism>
<keyword evidence="2" id="KW-0808">Transferase</keyword>
<dbReference type="SUPFAM" id="SSF51206">
    <property type="entry name" value="cAMP-binding domain-like"/>
    <property type="match status" value="1"/>
</dbReference>